<organism evidence="1 2">
    <name type="scientific">Lolium multiflorum</name>
    <name type="common">Italian ryegrass</name>
    <name type="synonym">Lolium perenne subsp. multiflorum</name>
    <dbReference type="NCBI Taxonomy" id="4521"/>
    <lineage>
        <taxon>Eukaryota</taxon>
        <taxon>Viridiplantae</taxon>
        <taxon>Streptophyta</taxon>
        <taxon>Embryophyta</taxon>
        <taxon>Tracheophyta</taxon>
        <taxon>Spermatophyta</taxon>
        <taxon>Magnoliopsida</taxon>
        <taxon>Liliopsida</taxon>
        <taxon>Poales</taxon>
        <taxon>Poaceae</taxon>
        <taxon>BOP clade</taxon>
        <taxon>Pooideae</taxon>
        <taxon>Poodae</taxon>
        <taxon>Poeae</taxon>
        <taxon>Poeae Chloroplast Group 2 (Poeae type)</taxon>
        <taxon>Loliodinae</taxon>
        <taxon>Loliinae</taxon>
        <taxon>Lolium</taxon>
    </lineage>
</organism>
<proteinExistence type="predicted"/>
<gene>
    <name evidence="1" type="ORF">QYE76_039367</name>
</gene>
<accession>A0AAD8T9J5</accession>
<name>A0AAD8T9J5_LOLMU</name>
<protein>
    <submittedName>
        <fullName evidence="1">Uncharacterized protein</fullName>
    </submittedName>
</protein>
<reference evidence="1" key="1">
    <citation type="submission" date="2023-07" db="EMBL/GenBank/DDBJ databases">
        <title>A chromosome-level genome assembly of Lolium multiflorum.</title>
        <authorList>
            <person name="Chen Y."/>
            <person name="Copetti D."/>
            <person name="Kolliker R."/>
            <person name="Studer B."/>
        </authorList>
    </citation>
    <scope>NUCLEOTIDE SEQUENCE</scope>
    <source>
        <strain evidence="1">02402/16</strain>
        <tissue evidence="1">Leaf</tissue>
    </source>
</reference>
<dbReference type="EMBL" id="JAUUTY010000002">
    <property type="protein sequence ID" value="KAK1678519.1"/>
    <property type="molecule type" value="Genomic_DNA"/>
</dbReference>
<dbReference type="Proteomes" id="UP001231189">
    <property type="component" value="Unassembled WGS sequence"/>
</dbReference>
<keyword evidence="2" id="KW-1185">Reference proteome</keyword>
<dbReference type="PANTHER" id="PTHR33170">
    <property type="entry name" value="DUF4283 DOMAIN-CONTAINING PROTEIN-RELATED"/>
    <property type="match status" value="1"/>
</dbReference>
<sequence>MEPAWIHVDGVPHTVRHVHGLWAVGSLIGSTLDVDLVSLRSQGTVRILIDIRDFSALENDADGVNSPFLEVLASLKLNGYRLRYRRESPQYVPNPRFRPFFWKEASDDSQYGLGEDR</sequence>
<evidence type="ECO:0000313" key="2">
    <source>
        <dbReference type="Proteomes" id="UP001231189"/>
    </source>
</evidence>
<dbReference type="AlphaFoldDB" id="A0AAD8T9J5"/>
<comment type="caution">
    <text evidence="1">The sequence shown here is derived from an EMBL/GenBank/DDBJ whole genome shotgun (WGS) entry which is preliminary data.</text>
</comment>
<evidence type="ECO:0000313" key="1">
    <source>
        <dbReference type="EMBL" id="KAK1678519.1"/>
    </source>
</evidence>
<dbReference type="PANTHER" id="PTHR33170:SF8">
    <property type="entry name" value="OS07G0485366 PROTEIN"/>
    <property type="match status" value="1"/>
</dbReference>